<accession>A0A084BCN7</accession>
<dbReference type="AlphaFoldDB" id="A0A084BCN7"/>
<keyword evidence="2" id="KW-1185">Reference proteome</keyword>
<sequence length="201" mass="21922">MAYGDKQASLQYETLLRTKTPARITGDVSLHTQDGYAFATLEGVAPMPFSPATSKNDLPMFTQLQRKVATPDGGFAAAEDTLSAFEAQQDPLHTGPNSHWISRLVCQIAHRFPALNILEVGAGHGATIASILGALDGVYASYTFADTSKGLFAAAEEQFAEQSARMAFKSLNWEQDPSAQRFLRAHTMSSSRHMYFISQLM</sequence>
<gene>
    <name evidence="1" type="ORF">S7711_08487</name>
</gene>
<evidence type="ECO:0000313" key="2">
    <source>
        <dbReference type="Proteomes" id="UP000028045"/>
    </source>
</evidence>
<organism evidence="1 2">
    <name type="scientific">Stachybotrys chartarum (strain CBS 109288 / IBT 7711)</name>
    <name type="common">Toxic black mold</name>
    <name type="synonym">Stilbospora chartarum</name>
    <dbReference type="NCBI Taxonomy" id="1280523"/>
    <lineage>
        <taxon>Eukaryota</taxon>
        <taxon>Fungi</taxon>
        <taxon>Dikarya</taxon>
        <taxon>Ascomycota</taxon>
        <taxon>Pezizomycotina</taxon>
        <taxon>Sordariomycetes</taxon>
        <taxon>Hypocreomycetidae</taxon>
        <taxon>Hypocreales</taxon>
        <taxon>Stachybotryaceae</taxon>
        <taxon>Stachybotrys</taxon>
    </lineage>
</organism>
<dbReference type="Proteomes" id="UP000028045">
    <property type="component" value="Unassembled WGS sequence"/>
</dbReference>
<proteinExistence type="predicted"/>
<reference evidence="1 2" key="1">
    <citation type="journal article" date="2014" name="BMC Genomics">
        <title>Comparative genome sequencing reveals chemotype-specific gene clusters in the toxigenic black mold Stachybotrys.</title>
        <authorList>
            <person name="Semeiks J."/>
            <person name="Borek D."/>
            <person name="Otwinowski Z."/>
            <person name="Grishin N.V."/>
        </authorList>
    </citation>
    <scope>NUCLEOTIDE SEQUENCE [LARGE SCALE GENOMIC DNA]</scope>
    <source>
        <strain evidence="2">CBS 109288 / IBT 7711</strain>
    </source>
</reference>
<dbReference type="InterPro" id="IPR029063">
    <property type="entry name" value="SAM-dependent_MTases_sf"/>
</dbReference>
<protein>
    <submittedName>
        <fullName evidence="1">Uncharacterized protein</fullName>
    </submittedName>
</protein>
<evidence type="ECO:0000313" key="1">
    <source>
        <dbReference type="EMBL" id="KEY75316.1"/>
    </source>
</evidence>
<dbReference type="EMBL" id="KL647377">
    <property type="protein sequence ID" value="KEY75316.1"/>
    <property type="molecule type" value="Genomic_DNA"/>
</dbReference>
<dbReference type="Gene3D" id="3.40.50.150">
    <property type="entry name" value="Vaccinia Virus protein VP39"/>
    <property type="match status" value="1"/>
</dbReference>
<name>A0A084BCN7_STACB</name>
<dbReference type="SUPFAM" id="SSF53335">
    <property type="entry name" value="S-adenosyl-L-methionine-dependent methyltransferases"/>
    <property type="match status" value="1"/>
</dbReference>
<dbReference type="HOGENOM" id="CLU_1361208_0_0_1"/>